<comment type="caution">
    <text evidence="2">The sequence shown here is derived from an EMBL/GenBank/DDBJ whole genome shotgun (WGS) entry which is preliminary data.</text>
</comment>
<name>A0A8T0WP23_PANVG</name>
<evidence type="ECO:0000256" key="1">
    <source>
        <dbReference type="SAM" id="MobiDB-lite"/>
    </source>
</evidence>
<evidence type="ECO:0000313" key="2">
    <source>
        <dbReference type="EMBL" id="KAG2651361.1"/>
    </source>
</evidence>
<dbReference type="EMBL" id="CM029038">
    <property type="protein sequence ID" value="KAG2651361.1"/>
    <property type="molecule type" value="Genomic_DNA"/>
</dbReference>
<evidence type="ECO:0000313" key="3">
    <source>
        <dbReference type="Proteomes" id="UP000823388"/>
    </source>
</evidence>
<reference evidence="2" key="1">
    <citation type="submission" date="2020-05" db="EMBL/GenBank/DDBJ databases">
        <title>WGS assembly of Panicum virgatum.</title>
        <authorList>
            <person name="Lovell J.T."/>
            <person name="Jenkins J."/>
            <person name="Shu S."/>
            <person name="Juenger T.E."/>
            <person name="Schmutz J."/>
        </authorList>
    </citation>
    <scope>NUCLEOTIDE SEQUENCE</scope>
    <source>
        <strain evidence="2">AP13</strain>
    </source>
</reference>
<protein>
    <submittedName>
        <fullName evidence="2">Uncharacterized protein</fullName>
    </submittedName>
</protein>
<dbReference type="AlphaFoldDB" id="A0A8T0WP23"/>
<gene>
    <name evidence="2" type="ORF">PVAP13_1NG359138</name>
</gene>
<feature type="region of interest" description="Disordered" evidence="1">
    <location>
        <begin position="113"/>
        <end position="144"/>
    </location>
</feature>
<sequence>MGEVDAALLRLRLFSTSNNDATLERPPSPIRITPGPLAGNFADMFQQAWCAHSVVDALPSDVPAVMPATGNGTPATASTQEMGVLQHNQCAPSPVGPALVDCLFVAPTPPLLNHDGIPQNDNAPTRDVPTPPAPAPPTKRQRRRRVFDMSAEFLAMFQGPLPHYIVAALTTTFNLDDDGAEELDEELATVAGDAIVDLQDEAESLQVQALAVAA</sequence>
<proteinExistence type="predicted"/>
<organism evidence="2 3">
    <name type="scientific">Panicum virgatum</name>
    <name type="common">Blackwell switchgrass</name>
    <dbReference type="NCBI Taxonomy" id="38727"/>
    <lineage>
        <taxon>Eukaryota</taxon>
        <taxon>Viridiplantae</taxon>
        <taxon>Streptophyta</taxon>
        <taxon>Embryophyta</taxon>
        <taxon>Tracheophyta</taxon>
        <taxon>Spermatophyta</taxon>
        <taxon>Magnoliopsida</taxon>
        <taxon>Liliopsida</taxon>
        <taxon>Poales</taxon>
        <taxon>Poaceae</taxon>
        <taxon>PACMAD clade</taxon>
        <taxon>Panicoideae</taxon>
        <taxon>Panicodae</taxon>
        <taxon>Paniceae</taxon>
        <taxon>Panicinae</taxon>
        <taxon>Panicum</taxon>
        <taxon>Panicum sect. Hiantes</taxon>
    </lineage>
</organism>
<dbReference type="Proteomes" id="UP000823388">
    <property type="component" value="Chromosome 1N"/>
</dbReference>
<accession>A0A8T0WP23</accession>
<keyword evidence="3" id="KW-1185">Reference proteome</keyword>